<evidence type="ECO:0000256" key="1">
    <source>
        <dbReference type="SAM" id="Phobius"/>
    </source>
</evidence>
<keyword evidence="1" id="KW-0472">Membrane</keyword>
<sequence length="57" mass="6566">MIFLEGLYLASASVRSAIFNLVPAITFVAATIVGSRQLFRFLHHLTNHRKRLYYIID</sequence>
<evidence type="ECO:0000313" key="3">
    <source>
        <dbReference type="Proteomes" id="UP001206925"/>
    </source>
</evidence>
<gene>
    <name evidence="2" type="ORF">M8C21_000318</name>
</gene>
<keyword evidence="3" id="KW-1185">Reference proteome</keyword>
<reference evidence="2" key="1">
    <citation type="submission" date="2022-06" db="EMBL/GenBank/DDBJ databases">
        <title>Uncovering the hologenomic basis of an extraordinary plant invasion.</title>
        <authorList>
            <person name="Bieker V.C."/>
            <person name="Martin M.D."/>
            <person name="Gilbert T."/>
            <person name="Hodgins K."/>
            <person name="Battlay P."/>
            <person name="Petersen B."/>
            <person name="Wilson J."/>
        </authorList>
    </citation>
    <scope>NUCLEOTIDE SEQUENCE</scope>
    <source>
        <strain evidence="2">AA19_3_7</strain>
        <tissue evidence="2">Leaf</tissue>
    </source>
</reference>
<feature type="transmembrane region" description="Helical" evidence="1">
    <location>
        <begin position="12"/>
        <end position="33"/>
    </location>
</feature>
<dbReference type="EMBL" id="JAMZMK010008755">
    <property type="protein sequence ID" value="KAI7738668.1"/>
    <property type="molecule type" value="Genomic_DNA"/>
</dbReference>
<accession>A0AAD5CC43</accession>
<name>A0AAD5CC43_AMBAR</name>
<dbReference type="AlphaFoldDB" id="A0AAD5CC43"/>
<comment type="caution">
    <text evidence="2">The sequence shown here is derived from an EMBL/GenBank/DDBJ whole genome shotgun (WGS) entry which is preliminary data.</text>
</comment>
<proteinExistence type="predicted"/>
<evidence type="ECO:0000313" key="2">
    <source>
        <dbReference type="EMBL" id="KAI7738668.1"/>
    </source>
</evidence>
<dbReference type="Proteomes" id="UP001206925">
    <property type="component" value="Unassembled WGS sequence"/>
</dbReference>
<keyword evidence="1" id="KW-0812">Transmembrane</keyword>
<organism evidence="2 3">
    <name type="scientific">Ambrosia artemisiifolia</name>
    <name type="common">Common ragweed</name>
    <dbReference type="NCBI Taxonomy" id="4212"/>
    <lineage>
        <taxon>Eukaryota</taxon>
        <taxon>Viridiplantae</taxon>
        <taxon>Streptophyta</taxon>
        <taxon>Embryophyta</taxon>
        <taxon>Tracheophyta</taxon>
        <taxon>Spermatophyta</taxon>
        <taxon>Magnoliopsida</taxon>
        <taxon>eudicotyledons</taxon>
        <taxon>Gunneridae</taxon>
        <taxon>Pentapetalae</taxon>
        <taxon>asterids</taxon>
        <taxon>campanulids</taxon>
        <taxon>Asterales</taxon>
        <taxon>Asteraceae</taxon>
        <taxon>Asteroideae</taxon>
        <taxon>Heliantheae alliance</taxon>
        <taxon>Heliantheae</taxon>
        <taxon>Ambrosia</taxon>
    </lineage>
</organism>
<protein>
    <submittedName>
        <fullName evidence="2">Uncharacterized protein</fullName>
    </submittedName>
</protein>
<keyword evidence="1" id="KW-1133">Transmembrane helix</keyword>